<dbReference type="Gene3D" id="3.40.50.720">
    <property type="entry name" value="NAD(P)-binding Rossmann-like Domain"/>
    <property type="match status" value="1"/>
</dbReference>
<dbReference type="AlphaFoldDB" id="A0A8H9C9Z7"/>
<dbReference type="Gene3D" id="3.30.1780.10">
    <property type="entry name" value="ornithine cyclodeaminase, domain 1"/>
    <property type="match status" value="1"/>
</dbReference>
<accession>A0A8H9C9Z7</accession>
<evidence type="ECO:0000256" key="1">
    <source>
        <dbReference type="ARBA" id="ARBA00008903"/>
    </source>
</evidence>
<dbReference type="InterPro" id="IPR036291">
    <property type="entry name" value="NAD(P)-bd_dom_sf"/>
</dbReference>
<dbReference type="GO" id="GO:0005737">
    <property type="term" value="C:cytoplasm"/>
    <property type="evidence" value="ECO:0007669"/>
    <property type="project" value="TreeGrafter"/>
</dbReference>
<organism evidence="2 3">
    <name type="scientific">Methylobacterium indicum</name>
    <dbReference type="NCBI Taxonomy" id="1775910"/>
    <lineage>
        <taxon>Bacteria</taxon>
        <taxon>Pseudomonadati</taxon>
        <taxon>Pseudomonadota</taxon>
        <taxon>Alphaproteobacteria</taxon>
        <taxon>Hyphomicrobiales</taxon>
        <taxon>Methylobacteriaceae</taxon>
        <taxon>Methylobacterium</taxon>
    </lineage>
</organism>
<name>A0A8H9C9Z7_9HYPH</name>
<reference evidence="2" key="1">
    <citation type="submission" date="2020-11" db="EMBL/GenBank/DDBJ databases">
        <title>Complete genome sequence of a novel pathogenic Methylobacterium strain isolated from rice in Vietnam.</title>
        <authorList>
            <person name="Lai K."/>
            <person name="Okazaki S."/>
            <person name="Higashi K."/>
            <person name="Mori H."/>
            <person name="Toyoda A."/>
            <person name="Kurokawa K."/>
        </authorList>
    </citation>
    <scope>NUCLEOTIDE SEQUENCE</scope>
    <source>
        <strain evidence="2">VL1</strain>
    </source>
</reference>
<dbReference type="EMBL" id="AP024145">
    <property type="protein sequence ID" value="BCM87286.1"/>
    <property type="molecule type" value="Genomic_DNA"/>
</dbReference>
<dbReference type="PANTHER" id="PTHR13812">
    <property type="entry name" value="KETIMINE REDUCTASE MU-CRYSTALLIN"/>
    <property type="match status" value="1"/>
</dbReference>
<sequence>MSSAYLHTPAVHVIQRSELSDIEIPPAEVISLVEDAYRFFAEGASRCPTKIMMPLPDPERDAVSYTMLGYDGAIEQVGFKTSYRQGSENAEKYYTTISLYDDTTGLPSVFMDCHRVGASRTPATTAIIAKHCAKQDARSALMIGTGAQGLNTLPYLLTALPQLETLRLFGTHPDGIAASHATFARYFPSRRIEMVDDVPEAVGKSDIVVVASGRAAHPKIRTSWLPPGGLLISVASKGLEAGALHEADYAIATSEGQLGVTGKRLAGPDGIARIDAELPDIVAGRKPGRRSPEERVFAFSSGMIITDIPVAHALATRAISAGRGRRIELWT</sequence>
<comment type="similarity">
    <text evidence="1">Belongs to the ornithine cyclodeaminase/mu-crystallin family.</text>
</comment>
<proteinExistence type="inferred from homology"/>
<evidence type="ECO:0000313" key="3">
    <source>
        <dbReference type="Proteomes" id="UP000663508"/>
    </source>
</evidence>
<dbReference type="Pfam" id="PF02423">
    <property type="entry name" value="OCD_Mu_crystall"/>
    <property type="match status" value="1"/>
</dbReference>
<dbReference type="KEGG" id="mind:mvi_57470"/>
<evidence type="ECO:0000313" key="2">
    <source>
        <dbReference type="EMBL" id="BCM87286.1"/>
    </source>
</evidence>
<dbReference type="SUPFAM" id="SSF51735">
    <property type="entry name" value="NAD(P)-binding Rossmann-fold domains"/>
    <property type="match status" value="1"/>
</dbReference>
<dbReference type="RefSeq" id="WP_207180402.1">
    <property type="nucleotide sequence ID" value="NZ_AP024145.1"/>
</dbReference>
<dbReference type="PANTHER" id="PTHR13812:SF19">
    <property type="entry name" value="KETIMINE REDUCTASE MU-CRYSTALLIN"/>
    <property type="match status" value="1"/>
</dbReference>
<dbReference type="Proteomes" id="UP000663508">
    <property type="component" value="Chromosome"/>
</dbReference>
<gene>
    <name evidence="2" type="ORF">mvi_57470</name>
</gene>
<dbReference type="InterPro" id="IPR003462">
    <property type="entry name" value="ODC_Mu_crystall"/>
</dbReference>
<dbReference type="PIRSF" id="PIRSF001439">
    <property type="entry name" value="CryM"/>
    <property type="match status" value="1"/>
</dbReference>
<dbReference type="InterPro" id="IPR023401">
    <property type="entry name" value="ODC_N"/>
</dbReference>
<protein>
    <submittedName>
        <fullName evidence="2">Ornithine cyclodeaminase</fullName>
    </submittedName>
</protein>